<organism evidence="8 9">
    <name type="scientific">Bisgaardia hudsonensis</name>
    <dbReference type="NCBI Taxonomy" id="109472"/>
    <lineage>
        <taxon>Bacteria</taxon>
        <taxon>Pseudomonadati</taxon>
        <taxon>Pseudomonadota</taxon>
        <taxon>Gammaproteobacteria</taxon>
        <taxon>Pasteurellales</taxon>
        <taxon>Pasteurellaceae</taxon>
        <taxon>Bisgaardia</taxon>
    </lineage>
</organism>
<dbReference type="InterPro" id="IPR051907">
    <property type="entry name" value="DoxX-like_oxidoreductase"/>
</dbReference>
<dbReference type="GO" id="GO:0005886">
    <property type="term" value="C:plasma membrane"/>
    <property type="evidence" value="ECO:0007669"/>
    <property type="project" value="UniProtKB-SubCell"/>
</dbReference>
<evidence type="ECO:0000256" key="1">
    <source>
        <dbReference type="ARBA" id="ARBA00004651"/>
    </source>
</evidence>
<accession>A0A4R2N1K6</accession>
<dbReference type="InterPro" id="IPR032808">
    <property type="entry name" value="DoxX"/>
</dbReference>
<evidence type="ECO:0000256" key="5">
    <source>
        <dbReference type="ARBA" id="ARBA00022989"/>
    </source>
</evidence>
<dbReference type="RefSeq" id="WP_132023025.1">
    <property type="nucleotide sequence ID" value="NZ_CP016605.1"/>
</dbReference>
<feature type="transmembrane region" description="Helical" evidence="7">
    <location>
        <begin position="46"/>
        <end position="64"/>
    </location>
</feature>
<dbReference type="Pfam" id="PF07681">
    <property type="entry name" value="DoxX"/>
    <property type="match status" value="1"/>
</dbReference>
<evidence type="ECO:0000313" key="9">
    <source>
        <dbReference type="Proteomes" id="UP000294841"/>
    </source>
</evidence>
<gene>
    <name evidence="8" type="ORF">EV697_102337</name>
</gene>
<keyword evidence="5 7" id="KW-1133">Transmembrane helix</keyword>
<keyword evidence="6 7" id="KW-0472">Membrane</keyword>
<feature type="transmembrane region" description="Helical" evidence="7">
    <location>
        <begin position="6"/>
        <end position="25"/>
    </location>
</feature>
<comment type="similarity">
    <text evidence="2">Belongs to the DoxX family.</text>
</comment>
<evidence type="ECO:0000256" key="2">
    <source>
        <dbReference type="ARBA" id="ARBA00006679"/>
    </source>
</evidence>
<feature type="transmembrane region" description="Helical" evidence="7">
    <location>
        <begin position="102"/>
        <end position="122"/>
    </location>
</feature>
<evidence type="ECO:0000256" key="6">
    <source>
        <dbReference type="ARBA" id="ARBA00023136"/>
    </source>
</evidence>
<keyword evidence="4 7" id="KW-0812">Transmembrane</keyword>
<evidence type="ECO:0000256" key="3">
    <source>
        <dbReference type="ARBA" id="ARBA00022475"/>
    </source>
</evidence>
<name>A0A4R2N1K6_9PAST</name>
<protein>
    <submittedName>
        <fullName evidence="8">Putative oxidoreductase</fullName>
    </submittedName>
</protein>
<sequence length="131" mass="14362">MEKLQNLIVVIGRFFLSAIFITSGFDKIAAYSGTQGYMESMGVPGMLLPLVITFEIFGGLAILLGFKVRLFALLMVGFNLLSAIIFHADFSNQIQMIMFMKNVSIAGGFLMLVAYGAGTYSIDAWLNKKLS</sequence>
<evidence type="ECO:0000256" key="7">
    <source>
        <dbReference type="SAM" id="Phobius"/>
    </source>
</evidence>
<keyword evidence="9" id="KW-1185">Reference proteome</keyword>
<dbReference type="AlphaFoldDB" id="A0A4R2N1K6"/>
<evidence type="ECO:0000313" key="8">
    <source>
        <dbReference type="EMBL" id="TCP13452.1"/>
    </source>
</evidence>
<comment type="caution">
    <text evidence="8">The sequence shown here is derived from an EMBL/GenBank/DDBJ whole genome shotgun (WGS) entry which is preliminary data.</text>
</comment>
<dbReference type="OrthoDB" id="9792760at2"/>
<dbReference type="PANTHER" id="PTHR33452:SF1">
    <property type="entry name" value="INNER MEMBRANE PROTEIN YPHA-RELATED"/>
    <property type="match status" value="1"/>
</dbReference>
<proteinExistence type="inferred from homology"/>
<feature type="transmembrane region" description="Helical" evidence="7">
    <location>
        <begin position="70"/>
        <end position="90"/>
    </location>
</feature>
<dbReference type="EMBL" id="SLXI01000002">
    <property type="protein sequence ID" value="TCP13452.1"/>
    <property type="molecule type" value="Genomic_DNA"/>
</dbReference>
<dbReference type="Proteomes" id="UP000294841">
    <property type="component" value="Unassembled WGS sequence"/>
</dbReference>
<keyword evidence="3" id="KW-1003">Cell membrane</keyword>
<comment type="subcellular location">
    <subcellularLocation>
        <location evidence="1">Cell membrane</location>
        <topology evidence="1">Multi-pass membrane protein</topology>
    </subcellularLocation>
</comment>
<dbReference type="PANTHER" id="PTHR33452">
    <property type="entry name" value="OXIDOREDUCTASE CATD-RELATED"/>
    <property type="match status" value="1"/>
</dbReference>
<evidence type="ECO:0000256" key="4">
    <source>
        <dbReference type="ARBA" id="ARBA00022692"/>
    </source>
</evidence>
<reference evidence="8 9" key="1">
    <citation type="submission" date="2019-03" db="EMBL/GenBank/DDBJ databases">
        <title>Genomic Encyclopedia of Type Strains, Phase IV (KMG-IV): sequencing the most valuable type-strain genomes for metagenomic binning, comparative biology and taxonomic classification.</title>
        <authorList>
            <person name="Goeker M."/>
        </authorList>
    </citation>
    <scope>NUCLEOTIDE SEQUENCE [LARGE SCALE GENOMIC DNA]</scope>
    <source>
        <strain evidence="8 9">DSM 28231</strain>
    </source>
</reference>